<evidence type="ECO:0000256" key="1">
    <source>
        <dbReference type="SAM" id="MobiDB-lite"/>
    </source>
</evidence>
<name>A0ABW3A515_9ACTN</name>
<protein>
    <submittedName>
        <fullName evidence="2">Uncharacterized protein</fullName>
    </submittedName>
</protein>
<evidence type="ECO:0000313" key="2">
    <source>
        <dbReference type="EMBL" id="MFD0785972.1"/>
    </source>
</evidence>
<feature type="non-terminal residue" evidence="2">
    <location>
        <position position="77"/>
    </location>
</feature>
<proteinExistence type="predicted"/>
<evidence type="ECO:0000313" key="3">
    <source>
        <dbReference type="Proteomes" id="UP001597053"/>
    </source>
</evidence>
<dbReference type="EMBL" id="JBHTHM010001087">
    <property type="protein sequence ID" value="MFD0785972.1"/>
    <property type="molecule type" value="Genomic_DNA"/>
</dbReference>
<feature type="region of interest" description="Disordered" evidence="1">
    <location>
        <begin position="1"/>
        <end position="77"/>
    </location>
</feature>
<organism evidence="2 3">
    <name type="scientific">Micromonospora azadirachtae</name>
    <dbReference type="NCBI Taxonomy" id="1970735"/>
    <lineage>
        <taxon>Bacteria</taxon>
        <taxon>Bacillati</taxon>
        <taxon>Actinomycetota</taxon>
        <taxon>Actinomycetes</taxon>
        <taxon>Micromonosporales</taxon>
        <taxon>Micromonosporaceae</taxon>
        <taxon>Micromonospora</taxon>
    </lineage>
</organism>
<gene>
    <name evidence="2" type="ORF">ACFQZ8_18875</name>
</gene>
<keyword evidence="3" id="KW-1185">Reference proteome</keyword>
<feature type="compositionally biased region" description="Basic and acidic residues" evidence="1">
    <location>
        <begin position="23"/>
        <end position="32"/>
    </location>
</feature>
<reference evidence="3" key="1">
    <citation type="journal article" date="2019" name="Int. J. Syst. Evol. Microbiol.">
        <title>The Global Catalogue of Microorganisms (GCM) 10K type strain sequencing project: providing services to taxonomists for standard genome sequencing and annotation.</title>
        <authorList>
            <consortium name="The Broad Institute Genomics Platform"/>
            <consortium name="The Broad Institute Genome Sequencing Center for Infectious Disease"/>
            <person name="Wu L."/>
            <person name="Ma J."/>
        </authorList>
    </citation>
    <scope>NUCLEOTIDE SEQUENCE [LARGE SCALE GENOMIC DNA]</scope>
    <source>
        <strain evidence="3">JCM 32148</strain>
    </source>
</reference>
<dbReference type="Proteomes" id="UP001597053">
    <property type="component" value="Unassembled WGS sequence"/>
</dbReference>
<sequence length="77" mass="8000">MSRNSTPGSPAGRPAAPSGHRARSFDYPKTDELNENTLDPALATTPGHGAVGVFQAPRAVARRVPPADPVTRRASPA</sequence>
<accession>A0ABW3A515</accession>
<comment type="caution">
    <text evidence="2">The sequence shown here is derived from an EMBL/GenBank/DDBJ whole genome shotgun (WGS) entry which is preliminary data.</text>
</comment>
<feature type="compositionally biased region" description="Low complexity" evidence="1">
    <location>
        <begin position="7"/>
        <end position="19"/>
    </location>
</feature>